<reference evidence="1" key="1">
    <citation type="journal article" date="2014" name="Front. Microbiol.">
        <title>High frequency of phylogenetically diverse reductive dehalogenase-homologous genes in deep subseafloor sedimentary metagenomes.</title>
        <authorList>
            <person name="Kawai M."/>
            <person name="Futagami T."/>
            <person name="Toyoda A."/>
            <person name="Takaki Y."/>
            <person name="Nishi S."/>
            <person name="Hori S."/>
            <person name="Arai W."/>
            <person name="Tsubouchi T."/>
            <person name="Morono Y."/>
            <person name="Uchiyama I."/>
            <person name="Ito T."/>
            <person name="Fujiyama A."/>
            <person name="Inagaki F."/>
            <person name="Takami H."/>
        </authorList>
    </citation>
    <scope>NUCLEOTIDE SEQUENCE</scope>
    <source>
        <strain evidence="1">Expedition CK06-06</strain>
    </source>
</reference>
<comment type="caution">
    <text evidence="1">The sequence shown here is derived from an EMBL/GenBank/DDBJ whole genome shotgun (WGS) entry which is preliminary data.</text>
</comment>
<dbReference type="AlphaFoldDB" id="X1GFK2"/>
<protein>
    <submittedName>
        <fullName evidence="1">Uncharacterized protein</fullName>
    </submittedName>
</protein>
<evidence type="ECO:0000313" key="1">
    <source>
        <dbReference type="EMBL" id="GAH56686.1"/>
    </source>
</evidence>
<name>X1GFK2_9ZZZZ</name>
<proteinExistence type="predicted"/>
<organism evidence="1">
    <name type="scientific">marine sediment metagenome</name>
    <dbReference type="NCBI Taxonomy" id="412755"/>
    <lineage>
        <taxon>unclassified sequences</taxon>
        <taxon>metagenomes</taxon>
        <taxon>ecological metagenomes</taxon>
    </lineage>
</organism>
<dbReference type="EMBL" id="BARU01019772">
    <property type="protein sequence ID" value="GAH56686.1"/>
    <property type="molecule type" value="Genomic_DNA"/>
</dbReference>
<feature type="non-terminal residue" evidence="1">
    <location>
        <position position="1"/>
    </location>
</feature>
<gene>
    <name evidence="1" type="ORF">S03H2_32541</name>
</gene>
<sequence>GGAVCWGCRGLIDEPNINSEKEILEKAGLSVEDILRKFDLFNTCQEVTWK</sequence>
<accession>X1GFK2</accession>